<evidence type="ECO:0000256" key="1">
    <source>
        <dbReference type="ARBA" id="ARBA00022741"/>
    </source>
</evidence>
<feature type="non-terminal residue" evidence="3">
    <location>
        <position position="1"/>
    </location>
</feature>
<reference evidence="3 4" key="1">
    <citation type="journal article" date="2018" name="PLoS ONE">
        <title>The draft genome of Kipferlia bialata reveals reductive genome evolution in fornicate parasites.</title>
        <authorList>
            <person name="Tanifuji G."/>
            <person name="Takabayashi S."/>
            <person name="Kume K."/>
            <person name="Takagi M."/>
            <person name="Nakayama T."/>
            <person name="Kamikawa R."/>
            <person name="Inagaki Y."/>
            <person name="Hashimoto T."/>
        </authorList>
    </citation>
    <scope>NUCLEOTIDE SEQUENCE [LARGE SCALE GENOMIC DNA]</scope>
    <source>
        <strain evidence="3">NY0173</strain>
    </source>
</reference>
<sequence>YIILYMTGVHPLECCIAVPGYFNQAQRVAVQSAVSIAGLKPLRVMSSHGATSFNYGIRKLKEIHALGEGESFITAFVNVGESQAYCTIVKYTNGNAEVLGVQYDQELGGRNYDDIIVRHFAEVFKTKNKVDIYESKRGPVRVA</sequence>
<dbReference type="GO" id="GO:0005524">
    <property type="term" value="F:ATP binding"/>
    <property type="evidence" value="ECO:0007669"/>
    <property type="project" value="UniProtKB-KW"/>
</dbReference>
<dbReference type="SUPFAM" id="SSF53067">
    <property type="entry name" value="Actin-like ATPase domain"/>
    <property type="match status" value="2"/>
</dbReference>
<dbReference type="GO" id="GO:0140662">
    <property type="term" value="F:ATP-dependent protein folding chaperone"/>
    <property type="evidence" value="ECO:0007669"/>
    <property type="project" value="InterPro"/>
</dbReference>
<dbReference type="Pfam" id="PF00012">
    <property type="entry name" value="HSP70"/>
    <property type="match status" value="1"/>
</dbReference>
<evidence type="ECO:0000313" key="4">
    <source>
        <dbReference type="Proteomes" id="UP000265618"/>
    </source>
</evidence>
<dbReference type="InterPro" id="IPR043129">
    <property type="entry name" value="ATPase_NBD"/>
</dbReference>
<dbReference type="PANTHER" id="PTHR45639">
    <property type="entry name" value="HSC70CB, ISOFORM G-RELATED"/>
    <property type="match status" value="1"/>
</dbReference>
<evidence type="ECO:0000256" key="2">
    <source>
        <dbReference type="ARBA" id="ARBA00022840"/>
    </source>
</evidence>
<dbReference type="Gene3D" id="3.30.420.40">
    <property type="match status" value="2"/>
</dbReference>
<dbReference type="EMBL" id="BDIP01005054">
    <property type="protein sequence ID" value="GIQ89448.1"/>
    <property type="molecule type" value="Genomic_DNA"/>
</dbReference>
<evidence type="ECO:0000313" key="3">
    <source>
        <dbReference type="EMBL" id="GIQ89448.1"/>
    </source>
</evidence>
<organism evidence="3 4">
    <name type="scientific">Kipferlia bialata</name>
    <dbReference type="NCBI Taxonomy" id="797122"/>
    <lineage>
        <taxon>Eukaryota</taxon>
        <taxon>Metamonada</taxon>
        <taxon>Carpediemonas-like organisms</taxon>
        <taxon>Kipferlia</taxon>
    </lineage>
</organism>
<dbReference type="GO" id="GO:0005829">
    <property type="term" value="C:cytosol"/>
    <property type="evidence" value="ECO:0007669"/>
    <property type="project" value="TreeGrafter"/>
</dbReference>
<comment type="caution">
    <text evidence="3">The sequence shown here is derived from an EMBL/GenBank/DDBJ whole genome shotgun (WGS) entry which is preliminary data.</text>
</comment>
<dbReference type="PANTHER" id="PTHR45639:SF4">
    <property type="entry name" value="HSC70CB, ISOFORM G"/>
    <property type="match status" value="1"/>
</dbReference>
<name>A0A9K3D5F0_9EUKA</name>
<proteinExistence type="predicted"/>
<keyword evidence="2" id="KW-0067">ATP-binding</keyword>
<dbReference type="FunFam" id="3.30.420.40:FF:000171">
    <property type="entry name" value="Heat shock 70 kDa protein 4"/>
    <property type="match status" value="1"/>
</dbReference>
<protein>
    <submittedName>
        <fullName evidence="3">Heat shock protein 70 family protein</fullName>
    </submittedName>
</protein>
<dbReference type="Proteomes" id="UP000265618">
    <property type="component" value="Unassembled WGS sequence"/>
</dbReference>
<dbReference type="GO" id="GO:0005634">
    <property type="term" value="C:nucleus"/>
    <property type="evidence" value="ECO:0007669"/>
    <property type="project" value="TreeGrafter"/>
</dbReference>
<dbReference type="InterPro" id="IPR013126">
    <property type="entry name" value="Hsp_70_fam"/>
</dbReference>
<dbReference type="OrthoDB" id="434160at2759"/>
<keyword evidence="3" id="KW-0346">Stress response</keyword>
<accession>A0A9K3D5F0</accession>
<keyword evidence="1" id="KW-0547">Nucleotide-binding</keyword>
<feature type="non-terminal residue" evidence="3">
    <location>
        <position position="143"/>
    </location>
</feature>
<dbReference type="Gene3D" id="3.90.640.10">
    <property type="entry name" value="Actin, Chain A, domain 4"/>
    <property type="match status" value="1"/>
</dbReference>
<keyword evidence="4" id="KW-1185">Reference proteome</keyword>
<gene>
    <name evidence="3" type="ORF">KIPB_011915</name>
</gene>
<dbReference type="AlphaFoldDB" id="A0A9K3D5F0"/>